<evidence type="ECO:0000313" key="1">
    <source>
        <dbReference type="EMBL" id="CRZ06180.1"/>
    </source>
</evidence>
<reference evidence="1" key="1">
    <citation type="submission" date="2015-04" db="EMBL/GenBank/DDBJ databases">
        <title>The genome sequence of the plant pathogenic Rhizarian Plasmodiophora brassicae reveals insights in its biotrophic life cycle and the origin of chitin synthesis.</title>
        <authorList>
            <person name="Schwelm A."/>
            <person name="Fogelqvist J."/>
            <person name="Knaust A."/>
            <person name="Julke S."/>
            <person name="Lilja T."/>
            <person name="Dhandapani V."/>
            <person name="Bonilla-Rosso G."/>
            <person name="Karlsson M."/>
            <person name="Shevchenko A."/>
            <person name="Choi S.R."/>
            <person name="Kim H.G."/>
            <person name="Park J.Y."/>
            <person name="Lim Y.P."/>
            <person name="Ludwig-Muller J."/>
            <person name="Dixelius C."/>
        </authorList>
    </citation>
    <scope>NUCLEOTIDE SEQUENCE</scope>
    <source>
        <tissue evidence="1">Potato root galls</tissue>
    </source>
</reference>
<protein>
    <submittedName>
        <fullName evidence="1">Uncharacterized protein</fullName>
    </submittedName>
</protein>
<dbReference type="AlphaFoldDB" id="A0A0H5QW85"/>
<name>A0A0H5QW85_9EUKA</name>
<accession>A0A0H5QW85</accession>
<feature type="non-terminal residue" evidence="1">
    <location>
        <position position="1"/>
    </location>
</feature>
<dbReference type="EMBL" id="HACM01005738">
    <property type="protein sequence ID" value="CRZ06180.1"/>
    <property type="molecule type" value="Transcribed_RNA"/>
</dbReference>
<sequence>FLSPFYVTKKKAKGVNRIKKRGGFYELMLKLGFSNSMDLGKSWNSSSSSSVVSSSHSFNFSYFHSLTSALLFLSFGSSVSVPKMALFNFSTIIPSFDDDLIVKFKSFSFS</sequence>
<proteinExistence type="predicted"/>
<organism evidence="1">
    <name type="scientific">Spongospora subterranea</name>
    <dbReference type="NCBI Taxonomy" id="70186"/>
    <lineage>
        <taxon>Eukaryota</taxon>
        <taxon>Sar</taxon>
        <taxon>Rhizaria</taxon>
        <taxon>Endomyxa</taxon>
        <taxon>Phytomyxea</taxon>
        <taxon>Plasmodiophorida</taxon>
        <taxon>Plasmodiophoridae</taxon>
        <taxon>Spongospora</taxon>
    </lineage>
</organism>